<dbReference type="EMBL" id="CACVBR010000002">
    <property type="protein sequence ID" value="CAA7194133.1"/>
    <property type="molecule type" value="Genomic_DNA"/>
</dbReference>
<proteinExistence type="predicted"/>
<gene>
    <name evidence="1" type="ORF">CHRY9293_00510</name>
</gene>
<keyword evidence="2" id="KW-1185">Reference proteome</keyword>
<dbReference type="AlphaFoldDB" id="A0A6N4X5R5"/>
<dbReference type="RefSeq" id="WP_162031454.1">
    <property type="nucleotide sequence ID" value="NZ_CACVBR010000002.1"/>
</dbReference>
<accession>A0A6N4X5R5</accession>
<name>A0A6N4X5R5_9FLAO</name>
<evidence type="ECO:0000313" key="1">
    <source>
        <dbReference type="EMBL" id="CAA7194133.1"/>
    </source>
</evidence>
<evidence type="ECO:0000313" key="2">
    <source>
        <dbReference type="Proteomes" id="UP000445144"/>
    </source>
</evidence>
<dbReference type="Proteomes" id="UP000445144">
    <property type="component" value="Unassembled WGS sequence"/>
</dbReference>
<organism evidence="1 2">
    <name type="scientific">Chryseobacterium potabilaquae</name>
    <dbReference type="NCBI Taxonomy" id="2675057"/>
    <lineage>
        <taxon>Bacteria</taxon>
        <taxon>Pseudomonadati</taxon>
        <taxon>Bacteroidota</taxon>
        <taxon>Flavobacteriia</taxon>
        <taxon>Flavobacteriales</taxon>
        <taxon>Weeksellaceae</taxon>
        <taxon>Chryseobacterium group</taxon>
        <taxon>Chryseobacterium</taxon>
    </lineage>
</organism>
<sequence length="49" mass="5366">MENLKLLTIEELNECNGGHNGMAYEAVQTAAKIVKYGKYAITAIGFFLS</sequence>
<reference evidence="1 2" key="1">
    <citation type="submission" date="2020-01" db="EMBL/GenBank/DDBJ databases">
        <authorList>
            <person name="Rodrigo-Torres L."/>
            <person name="Arahal R. D."/>
            <person name="Lucena T."/>
        </authorList>
    </citation>
    <scope>NUCLEOTIDE SEQUENCE [LARGE SCALE GENOMIC DNA]</scope>
    <source>
        <strain evidence="1 2">CECT 9293</strain>
    </source>
</reference>
<protein>
    <submittedName>
        <fullName evidence="1">Uncharacterized protein</fullName>
    </submittedName>
</protein>